<keyword evidence="4" id="KW-1185">Reference proteome</keyword>
<protein>
    <submittedName>
        <fullName evidence="3">Low affinity iron permease family protein</fullName>
    </submittedName>
</protein>
<proteinExistence type="predicted"/>
<evidence type="ECO:0000256" key="2">
    <source>
        <dbReference type="SAM" id="Phobius"/>
    </source>
</evidence>
<evidence type="ECO:0000313" key="3">
    <source>
        <dbReference type="EMBL" id="MDO6415687.1"/>
    </source>
</evidence>
<feature type="region of interest" description="Disordered" evidence="1">
    <location>
        <begin position="104"/>
        <end position="130"/>
    </location>
</feature>
<organism evidence="3 4">
    <name type="scientific">Sphingomonas natans</name>
    <dbReference type="NCBI Taxonomy" id="3063330"/>
    <lineage>
        <taxon>Bacteria</taxon>
        <taxon>Pseudomonadati</taxon>
        <taxon>Pseudomonadota</taxon>
        <taxon>Alphaproteobacteria</taxon>
        <taxon>Sphingomonadales</taxon>
        <taxon>Sphingomonadaceae</taxon>
        <taxon>Sphingomonas</taxon>
    </lineage>
</organism>
<evidence type="ECO:0000313" key="4">
    <source>
        <dbReference type="Proteomes" id="UP001169764"/>
    </source>
</evidence>
<dbReference type="EMBL" id="JAUOTP010000007">
    <property type="protein sequence ID" value="MDO6415687.1"/>
    <property type="molecule type" value="Genomic_DNA"/>
</dbReference>
<feature type="compositionally biased region" description="Basic and acidic residues" evidence="1">
    <location>
        <begin position="104"/>
        <end position="123"/>
    </location>
</feature>
<dbReference type="Pfam" id="PF04120">
    <property type="entry name" value="Iron_permease"/>
    <property type="match status" value="1"/>
</dbReference>
<sequence length="130" mass="13970">MDGSLGPGLPRSSPMLRRLYHWIGSLSAAIADIAGHAVVQLGVLIASVTWLVVGGSEAALASTMTIGGFILTQMVLNQQRRRENALHLKIDELLLAMKGARDELAGSEHAPDDEIERLREDRPAPTPSHS</sequence>
<accession>A0ABT8YBH6</accession>
<name>A0ABT8YBH6_9SPHN</name>
<feature type="transmembrane region" description="Helical" evidence="2">
    <location>
        <begin position="19"/>
        <end position="52"/>
    </location>
</feature>
<dbReference type="InterPro" id="IPR007251">
    <property type="entry name" value="Iron_permease_Fet4"/>
</dbReference>
<reference evidence="3" key="1">
    <citation type="submission" date="2023-07" db="EMBL/GenBank/DDBJ databases">
        <authorList>
            <person name="Kim M."/>
        </authorList>
    </citation>
    <scope>NUCLEOTIDE SEQUENCE</scope>
    <source>
        <strain evidence="3">BIUV-7</strain>
    </source>
</reference>
<keyword evidence="2" id="KW-1133">Transmembrane helix</keyword>
<keyword evidence="2" id="KW-0812">Transmembrane</keyword>
<feature type="transmembrane region" description="Helical" evidence="2">
    <location>
        <begin position="58"/>
        <end position="76"/>
    </location>
</feature>
<evidence type="ECO:0000256" key="1">
    <source>
        <dbReference type="SAM" id="MobiDB-lite"/>
    </source>
</evidence>
<keyword evidence="2" id="KW-0472">Membrane</keyword>
<comment type="caution">
    <text evidence="3">The sequence shown here is derived from an EMBL/GenBank/DDBJ whole genome shotgun (WGS) entry which is preliminary data.</text>
</comment>
<dbReference type="Proteomes" id="UP001169764">
    <property type="component" value="Unassembled WGS sequence"/>
</dbReference>
<gene>
    <name evidence="3" type="ORF">Q4F19_14955</name>
</gene>